<feature type="region of interest" description="Disordered" evidence="1">
    <location>
        <begin position="12"/>
        <end position="36"/>
    </location>
</feature>
<evidence type="ECO:0000256" key="1">
    <source>
        <dbReference type="SAM" id="MobiDB-lite"/>
    </source>
</evidence>
<dbReference type="AlphaFoldDB" id="W9SC08"/>
<sequence length="101" mass="11902">MRDNGVARCLTEMRKDKTYNEGGRSRDGGRSNEQRCPRRTKLPVWCVQLPVWCVQCDPTATQSNHDLEHDDKQPFVKMSSTTLHSYTKRRHHLIHNLYSYQ</sequence>
<proteinExistence type="predicted"/>
<accession>W9SC08</accession>
<organism evidence="2 3">
    <name type="scientific">Morus notabilis</name>
    <dbReference type="NCBI Taxonomy" id="981085"/>
    <lineage>
        <taxon>Eukaryota</taxon>
        <taxon>Viridiplantae</taxon>
        <taxon>Streptophyta</taxon>
        <taxon>Embryophyta</taxon>
        <taxon>Tracheophyta</taxon>
        <taxon>Spermatophyta</taxon>
        <taxon>Magnoliopsida</taxon>
        <taxon>eudicotyledons</taxon>
        <taxon>Gunneridae</taxon>
        <taxon>Pentapetalae</taxon>
        <taxon>rosids</taxon>
        <taxon>fabids</taxon>
        <taxon>Rosales</taxon>
        <taxon>Moraceae</taxon>
        <taxon>Moreae</taxon>
        <taxon>Morus</taxon>
    </lineage>
</organism>
<evidence type="ECO:0000313" key="3">
    <source>
        <dbReference type="Proteomes" id="UP000030645"/>
    </source>
</evidence>
<reference evidence="3" key="1">
    <citation type="submission" date="2013-01" db="EMBL/GenBank/DDBJ databases">
        <title>Draft Genome Sequence of a Mulberry Tree, Morus notabilis C.K. Schneid.</title>
        <authorList>
            <person name="He N."/>
            <person name="Zhao S."/>
        </authorList>
    </citation>
    <scope>NUCLEOTIDE SEQUENCE</scope>
</reference>
<name>W9SC08_9ROSA</name>
<protein>
    <submittedName>
        <fullName evidence="2">Uncharacterized protein</fullName>
    </submittedName>
</protein>
<keyword evidence="3" id="KW-1185">Reference proteome</keyword>
<evidence type="ECO:0000313" key="2">
    <source>
        <dbReference type="EMBL" id="EXC35003.1"/>
    </source>
</evidence>
<dbReference type="EMBL" id="KE346354">
    <property type="protein sequence ID" value="EXC35003.1"/>
    <property type="molecule type" value="Genomic_DNA"/>
</dbReference>
<dbReference type="Proteomes" id="UP000030645">
    <property type="component" value="Unassembled WGS sequence"/>
</dbReference>
<gene>
    <name evidence="2" type="ORF">L484_017704</name>
</gene>